<reference evidence="1 2" key="1">
    <citation type="journal article" date="2012" name="Genet. Mol. Biol.">
        <title>Analysis of 16S rRNA and mxaF genes revealing insights into Methylobacterium niche-specific plant association.</title>
        <authorList>
            <person name="Dourado M.N."/>
            <person name="Andreote F.D."/>
            <person name="Dini-Andreote F."/>
            <person name="Conti R."/>
            <person name="Araujo J.M."/>
            <person name="Araujo W.L."/>
        </authorList>
    </citation>
    <scope>NUCLEOTIDE SEQUENCE [LARGE SCALE GENOMIC DNA]</scope>
    <source>
        <strain evidence="1 2">SR1.6/4</strain>
    </source>
</reference>
<protein>
    <submittedName>
        <fullName evidence="1">Phage tail protein</fullName>
    </submittedName>
</protein>
<evidence type="ECO:0000313" key="2">
    <source>
        <dbReference type="Proteomes" id="UP001349262"/>
    </source>
</evidence>
<keyword evidence="2" id="KW-1185">Reference proteome</keyword>
<comment type="caution">
    <text evidence="1">The sequence shown here is derived from an EMBL/GenBank/DDBJ whole genome shotgun (WGS) entry which is preliminary data.</text>
</comment>
<name>A0ABU7T6V8_9HYPH</name>
<dbReference type="Proteomes" id="UP001349262">
    <property type="component" value="Unassembled WGS sequence"/>
</dbReference>
<gene>
    <name evidence="1" type="ORF">MRSR164_05470</name>
</gene>
<accession>A0ABU7T6V8</accession>
<dbReference type="EMBL" id="MLBY01000003">
    <property type="protein sequence ID" value="MEE7456258.1"/>
    <property type="molecule type" value="Genomic_DNA"/>
</dbReference>
<organism evidence="1 2">
    <name type="scientific">Methylobacterium radiotolerans</name>
    <dbReference type="NCBI Taxonomy" id="31998"/>
    <lineage>
        <taxon>Bacteria</taxon>
        <taxon>Pseudomonadati</taxon>
        <taxon>Pseudomonadota</taxon>
        <taxon>Alphaproteobacteria</taxon>
        <taxon>Hyphomicrobiales</taxon>
        <taxon>Methylobacteriaceae</taxon>
        <taxon>Methylobacterium</taxon>
    </lineage>
</organism>
<evidence type="ECO:0000313" key="1">
    <source>
        <dbReference type="EMBL" id="MEE7456258.1"/>
    </source>
</evidence>
<proteinExistence type="predicted"/>
<sequence>MTDRDLDRRTTERLRQLETLDRLAQRFGQSLSSAFDRNLNAGRQLDGVLASLSSKLSNVAVKAVLAPLKTGVGSLVNSLLGTGADAGGATALARGGLVSGGRIVPFRLGGVLGADLTGSRVRPFAGGGVVAAPTYFPLNGTDGGLGLMGEAGPEAILPLKRGSDGRLGVAAGGAERPMAVTVNIATPDIEGFRRSEAQVSARLARAVARGRRAL</sequence>